<evidence type="ECO:0000259" key="4">
    <source>
        <dbReference type="Pfam" id="PF03486"/>
    </source>
</evidence>
<dbReference type="Proteomes" id="UP000826014">
    <property type="component" value="Chromosome"/>
</dbReference>
<dbReference type="InterPro" id="IPR023166">
    <property type="entry name" value="BaiN-like_dom_sf"/>
</dbReference>
<keyword evidence="3" id="KW-0274">FAD</keyword>
<protein>
    <submittedName>
        <fullName evidence="6">Dehydro-bile acid delta-reductase</fullName>
        <ecNumber evidence="6">1.3.1.114</ecNumber>
    </submittedName>
</protein>
<dbReference type="PANTHER" id="PTHR42887:SF2">
    <property type="entry name" value="OS12G0638800 PROTEIN"/>
    <property type="match status" value="1"/>
</dbReference>
<dbReference type="PRINTS" id="PR00411">
    <property type="entry name" value="PNDRDTASEI"/>
</dbReference>
<accession>A0ABX8V3B0</accession>
<dbReference type="InterPro" id="IPR055178">
    <property type="entry name" value="RsdA/BaiN/AoA(So)-like_dom"/>
</dbReference>
<keyword evidence="6" id="KW-0560">Oxidoreductase</keyword>
<evidence type="ECO:0000313" key="7">
    <source>
        <dbReference type="Proteomes" id="UP000826014"/>
    </source>
</evidence>
<sequence length="401" mass="44918">MLYDLIILGGGAAGIFAAINAKLTHPTANVLLLEKNAVLLTKVRISGGGRCNVTHACFEPKQLIKNYPRGEKELLGPFHVFGPADTIKWFESKGVLFKTEADGRIFPQTDQSETIIQALLQEAHGLAVLIKLTEHIEILENHASYFTLRTKKEIYQTTNLLLATGSSRQGYQWAEQLGHTIQKPVPSLFTFNVPASSLKHLSGVSIHPVRLQILGTKLFQEGPILITHFGFSGPAILKLSAWGSKYLHEQNYQTRLMINWVALSKEETFVKLQEAKTHFPHKTLLQKNLFDLPKNLWKTFLEILGISYKKRLIEISLQQLKNLAQKLTGDRYQVEGKTTHKQEFVTCGGVTLKEVDFKTMQSKICPRLFFAGEILDIDGITGGFNFQNAWTTGYIAGKSSL</sequence>
<dbReference type="InterPro" id="IPR004792">
    <property type="entry name" value="BaiN-like"/>
</dbReference>
<reference evidence="6 7" key="1">
    <citation type="journal article" date="2022" name="bioRxiv">
        <title>Ecology and evolution of chlamydial symbionts of arthropods.</title>
        <authorList>
            <person name="Halter T."/>
            <person name="Koestlbacher S."/>
            <person name="Collingro A."/>
            <person name="Sixt B.S."/>
            <person name="Toenshoff E.R."/>
            <person name="Hendrickx F."/>
            <person name="Kostanjsek R."/>
            <person name="Horn M."/>
        </authorList>
    </citation>
    <scope>NUCLEOTIDE SEQUENCE [LARGE SCALE GENOMIC DNA]</scope>
    <source>
        <strain evidence="6">W744xW776</strain>
    </source>
</reference>
<dbReference type="SUPFAM" id="SSF160996">
    <property type="entry name" value="HI0933 insert domain-like"/>
    <property type="match status" value="1"/>
</dbReference>
<organism evidence="6 7">
    <name type="scientific">Candidatus Rhabdochlamydia oedothoracis</name>
    <dbReference type="NCBI Taxonomy" id="2720720"/>
    <lineage>
        <taxon>Bacteria</taxon>
        <taxon>Pseudomonadati</taxon>
        <taxon>Chlamydiota</taxon>
        <taxon>Chlamydiia</taxon>
        <taxon>Parachlamydiales</taxon>
        <taxon>Candidatus Rhabdochlamydiaceae</taxon>
        <taxon>Candidatus Rhabdochlamydia</taxon>
    </lineage>
</organism>
<dbReference type="EMBL" id="CP075587">
    <property type="protein sequence ID" value="QYF49366.1"/>
    <property type="molecule type" value="Genomic_DNA"/>
</dbReference>
<dbReference type="RefSeq" id="WP_215217330.1">
    <property type="nucleotide sequence ID" value="NZ_CP075587.1"/>
</dbReference>
<gene>
    <name evidence="6" type="ORF">RHABOEDO_001690</name>
</gene>
<comment type="cofactor">
    <cofactor evidence="1">
        <name>FAD</name>
        <dbReference type="ChEBI" id="CHEBI:57692"/>
    </cofactor>
</comment>
<dbReference type="GO" id="GO:0016491">
    <property type="term" value="F:oxidoreductase activity"/>
    <property type="evidence" value="ECO:0007669"/>
    <property type="project" value="UniProtKB-KW"/>
</dbReference>
<dbReference type="PANTHER" id="PTHR42887">
    <property type="entry name" value="OS12G0638800 PROTEIN"/>
    <property type="match status" value="1"/>
</dbReference>
<evidence type="ECO:0000256" key="2">
    <source>
        <dbReference type="ARBA" id="ARBA00022630"/>
    </source>
</evidence>
<feature type="domain" description="RsdA/BaiN/AoA(So)-like Rossmann fold-like" evidence="4">
    <location>
        <begin position="4"/>
        <end position="398"/>
    </location>
</feature>
<keyword evidence="7" id="KW-1185">Reference proteome</keyword>
<dbReference type="Pfam" id="PF22780">
    <property type="entry name" value="HI0933_like_1st"/>
    <property type="match status" value="1"/>
</dbReference>
<dbReference type="EC" id="1.3.1.114" evidence="6"/>
<evidence type="ECO:0000259" key="5">
    <source>
        <dbReference type="Pfam" id="PF22780"/>
    </source>
</evidence>
<proteinExistence type="predicted"/>
<evidence type="ECO:0000256" key="3">
    <source>
        <dbReference type="ARBA" id="ARBA00022827"/>
    </source>
</evidence>
<dbReference type="InterPro" id="IPR057661">
    <property type="entry name" value="RsdA/BaiN/AoA(So)_Rossmann"/>
</dbReference>
<dbReference type="SUPFAM" id="SSF51905">
    <property type="entry name" value="FAD/NAD(P)-binding domain"/>
    <property type="match status" value="1"/>
</dbReference>
<dbReference type="Gene3D" id="1.10.8.260">
    <property type="entry name" value="HI0933 insert domain-like"/>
    <property type="match status" value="1"/>
</dbReference>
<dbReference type="Gene3D" id="3.50.50.60">
    <property type="entry name" value="FAD/NAD(P)-binding domain"/>
    <property type="match status" value="1"/>
</dbReference>
<dbReference type="Pfam" id="PF03486">
    <property type="entry name" value="HI0933_like"/>
    <property type="match status" value="1"/>
</dbReference>
<dbReference type="InterPro" id="IPR036188">
    <property type="entry name" value="FAD/NAD-bd_sf"/>
</dbReference>
<keyword evidence="2" id="KW-0285">Flavoprotein</keyword>
<dbReference type="NCBIfam" id="TIGR00275">
    <property type="entry name" value="aminoacetone oxidase family FAD-binding enzyme"/>
    <property type="match status" value="1"/>
</dbReference>
<name>A0ABX8V3B0_9BACT</name>
<evidence type="ECO:0000256" key="1">
    <source>
        <dbReference type="ARBA" id="ARBA00001974"/>
    </source>
</evidence>
<dbReference type="Gene3D" id="2.40.30.10">
    <property type="entry name" value="Translation factors"/>
    <property type="match status" value="1"/>
</dbReference>
<feature type="domain" description="RsdA/BaiN/AoA(So)-like insert" evidence="5">
    <location>
        <begin position="185"/>
        <end position="345"/>
    </location>
</feature>
<evidence type="ECO:0000313" key="6">
    <source>
        <dbReference type="EMBL" id="QYF49366.1"/>
    </source>
</evidence>